<keyword evidence="4" id="KW-1185">Reference proteome</keyword>
<evidence type="ECO:0000256" key="1">
    <source>
        <dbReference type="ARBA" id="ARBA00022490"/>
    </source>
</evidence>
<evidence type="ECO:0000313" key="4">
    <source>
        <dbReference type="Proteomes" id="UP001233999"/>
    </source>
</evidence>
<keyword evidence="2" id="KW-0819">tRNA processing</keyword>
<dbReference type="GO" id="GO:0000049">
    <property type="term" value="F:tRNA binding"/>
    <property type="evidence" value="ECO:0007669"/>
    <property type="project" value="InterPro"/>
</dbReference>
<dbReference type="SUPFAM" id="SSF52402">
    <property type="entry name" value="Adenine nucleotide alpha hydrolases-like"/>
    <property type="match status" value="1"/>
</dbReference>
<dbReference type="AlphaFoldDB" id="A0AAD8EK97"/>
<dbReference type="GO" id="GO:0016783">
    <property type="term" value="F:sulfurtransferase activity"/>
    <property type="evidence" value="ECO:0007669"/>
    <property type="project" value="TreeGrafter"/>
</dbReference>
<keyword evidence="1" id="KW-0963">Cytoplasm</keyword>
<reference evidence="3" key="2">
    <citation type="submission" date="2023-05" db="EMBL/GenBank/DDBJ databases">
        <authorList>
            <person name="Fouks B."/>
        </authorList>
    </citation>
    <scope>NUCLEOTIDE SEQUENCE</scope>
    <source>
        <strain evidence="3">Stay&amp;Tobe</strain>
        <tissue evidence="3">Testes</tissue>
    </source>
</reference>
<dbReference type="InterPro" id="IPR019407">
    <property type="entry name" value="CTU2"/>
</dbReference>
<proteinExistence type="inferred from homology"/>
<sequence length="425" mass="47610">MCSVNEDDLDGVSQCMVKESSELKLGSICKKCNEKKADVVLRAKDAYCKDCFLTASTHKFRAALGKSKLVRPRDKVLIAFSGSQSSVALLHLVQTGLNGDNHKRLLFSCSVVYIDEGAVFGLSSTERKAICDEIVQHVKQTDIPVYITSLEKSLFDLEETNYFRYDTDQDYVNEQKEQKLKDCFSSRHSLTTRENLLELLRNRLLLKVAKHLKCTKIFTADTMSHLAVKLLTNVSLGRGSQLPLDVGFCDNRDADIMLLRPMRDFLKKEIVYYNVFNDLQSINIPSLGTKVKPNESIQKLTEKFVTDLQEDFPSTVSTIFRTGEKMSMNNVAHEADETCALCQAPLDTDTIESSALQSTEFSRKVSALGPSGFDSTSIGTMNTPDEKPQCEESASCHCKENELAISRSDAESCLCYSCRLILREM</sequence>
<protein>
    <recommendedName>
        <fullName evidence="5">Cytoplasmic tRNA 2-thiolation protein 2</fullName>
    </recommendedName>
</protein>
<dbReference type="PANTHER" id="PTHR20882">
    <property type="entry name" value="CYTOPLASMIC TRNA 2-THIOLATION PROTEIN 2"/>
    <property type="match status" value="1"/>
</dbReference>
<evidence type="ECO:0000313" key="3">
    <source>
        <dbReference type="EMBL" id="KAJ9593306.1"/>
    </source>
</evidence>
<dbReference type="PANTHER" id="PTHR20882:SF14">
    <property type="entry name" value="CYTOPLASMIC TRNA 2-THIOLATION PROTEIN 2"/>
    <property type="match status" value="1"/>
</dbReference>
<name>A0AAD8EK97_DIPPU</name>
<evidence type="ECO:0000256" key="2">
    <source>
        <dbReference type="ARBA" id="ARBA00022694"/>
    </source>
</evidence>
<dbReference type="Gene3D" id="3.40.50.620">
    <property type="entry name" value="HUPs"/>
    <property type="match status" value="1"/>
</dbReference>
<organism evidence="3 4">
    <name type="scientific">Diploptera punctata</name>
    <name type="common">Pacific beetle cockroach</name>
    <dbReference type="NCBI Taxonomy" id="6984"/>
    <lineage>
        <taxon>Eukaryota</taxon>
        <taxon>Metazoa</taxon>
        <taxon>Ecdysozoa</taxon>
        <taxon>Arthropoda</taxon>
        <taxon>Hexapoda</taxon>
        <taxon>Insecta</taxon>
        <taxon>Pterygota</taxon>
        <taxon>Neoptera</taxon>
        <taxon>Polyneoptera</taxon>
        <taxon>Dictyoptera</taxon>
        <taxon>Blattodea</taxon>
        <taxon>Blaberoidea</taxon>
        <taxon>Blaberidae</taxon>
        <taxon>Diplopterinae</taxon>
        <taxon>Diploptera</taxon>
    </lineage>
</organism>
<dbReference type="EMBL" id="JASPKZ010003448">
    <property type="protein sequence ID" value="KAJ9593306.1"/>
    <property type="molecule type" value="Genomic_DNA"/>
</dbReference>
<evidence type="ECO:0008006" key="5">
    <source>
        <dbReference type="Google" id="ProtNLM"/>
    </source>
</evidence>
<accession>A0AAD8EK97</accession>
<reference evidence="3" key="1">
    <citation type="journal article" date="2023" name="IScience">
        <title>Live-bearing cockroach genome reveals convergent evolutionary mechanisms linked to viviparity in insects and beyond.</title>
        <authorList>
            <person name="Fouks B."/>
            <person name="Harrison M.C."/>
            <person name="Mikhailova A.A."/>
            <person name="Marchal E."/>
            <person name="English S."/>
            <person name="Carruthers M."/>
            <person name="Jennings E.C."/>
            <person name="Chiamaka E.L."/>
            <person name="Frigard R.A."/>
            <person name="Pippel M."/>
            <person name="Attardo G.M."/>
            <person name="Benoit J.B."/>
            <person name="Bornberg-Bauer E."/>
            <person name="Tobe S.S."/>
        </authorList>
    </citation>
    <scope>NUCLEOTIDE SEQUENCE</scope>
    <source>
        <strain evidence="3">Stay&amp;Tobe</strain>
    </source>
</reference>
<dbReference type="GO" id="GO:0002143">
    <property type="term" value="P:tRNA wobble position uridine thiolation"/>
    <property type="evidence" value="ECO:0007669"/>
    <property type="project" value="TreeGrafter"/>
</dbReference>
<dbReference type="InterPro" id="IPR014729">
    <property type="entry name" value="Rossmann-like_a/b/a_fold"/>
</dbReference>
<comment type="caution">
    <text evidence="3">The sequence shown here is derived from an EMBL/GenBank/DDBJ whole genome shotgun (WGS) entry which is preliminary data.</text>
</comment>
<feature type="non-terminal residue" evidence="3">
    <location>
        <position position="1"/>
    </location>
</feature>
<dbReference type="GO" id="GO:0005829">
    <property type="term" value="C:cytosol"/>
    <property type="evidence" value="ECO:0007669"/>
    <property type="project" value="TreeGrafter"/>
</dbReference>
<dbReference type="HAMAP" id="MF_03054">
    <property type="entry name" value="CTU2"/>
    <property type="match status" value="1"/>
</dbReference>
<gene>
    <name evidence="3" type="ORF">L9F63_015126</name>
</gene>
<dbReference type="Proteomes" id="UP001233999">
    <property type="component" value="Unassembled WGS sequence"/>
</dbReference>
<dbReference type="Pfam" id="PF10288">
    <property type="entry name" value="CTU2"/>
    <property type="match status" value="1"/>
</dbReference>